<dbReference type="Gene3D" id="2.20.28.30">
    <property type="entry name" value="RNA polymerase ii, chain L"/>
    <property type="match status" value="2"/>
</dbReference>
<dbReference type="EMBL" id="JACSNR010000004">
    <property type="protein sequence ID" value="MBM6922987.1"/>
    <property type="molecule type" value="Genomic_DNA"/>
</dbReference>
<sequence length="353" mass="40192">MAVVAYKCPNCGAPLEFSPESQKFECSFCGSSFSEEELQKYEPAQSSEQTIVQEPAEEEGKEETAVLYTCPSCGAQIVTTETTAATSCLYCHSPVVLEGRLQGEFHPDRVIPFAFTREEAERRFYEWVAKKRYVPKGYFDTGKTEYFMGVYYPYWVLDCDTSANYTANANRVRVWRDSRNEYTETSVYRIHRQGDLHFEDLTHCALDSEGRELADGVMPYRVLEAIPFKMPYLSGFRAEIRNLETDALEPVFQDDIHKYTENLLRDTVTGYDSVYNSSLDSDVKRKDYQYALFPVWAFVYTGADQKKYYYSMNGQTGKVAGILPLDRKKLLRDAVLAGLGIAAVLLMIGGLLI</sequence>
<evidence type="ECO:0000313" key="3">
    <source>
        <dbReference type="Proteomes" id="UP000724149"/>
    </source>
</evidence>
<organism evidence="2 3">
    <name type="scientific">Hydrogenoanaerobacterium saccharovorans</name>
    <dbReference type="NCBI Taxonomy" id="474960"/>
    <lineage>
        <taxon>Bacteria</taxon>
        <taxon>Bacillati</taxon>
        <taxon>Bacillota</taxon>
        <taxon>Clostridia</taxon>
        <taxon>Eubacteriales</taxon>
        <taxon>Oscillospiraceae</taxon>
        <taxon>Hydrogenoanaerobacterium</taxon>
    </lineage>
</organism>
<dbReference type="RefSeq" id="WP_204720232.1">
    <property type="nucleotide sequence ID" value="NZ_JACSNR010000004.1"/>
</dbReference>
<keyword evidence="1" id="KW-1133">Transmembrane helix</keyword>
<keyword evidence="3" id="KW-1185">Reference proteome</keyword>
<keyword evidence="1" id="KW-0812">Transmembrane</keyword>
<evidence type="ECO:0000256" key="1">
    <source>
        <dbReference type="SAM" id="Phobius"/>
    </source>
</evidence>
<comment type="caution">
    <text evidence="2">The sequence shown here is derived from an EMBL/GenBank/DDBJ whole genome shotgun (WGS) entry which is preliminary data.</text>
</comment>
<feature type="transmembrane region" description="Helical" evidence="1">
    <location>
        <begin position="334"/>
        <end position="352"/>
    </location>
</feature>
<name>A0ABS2GKH2_9FIRM</name>
<gene>
    <name evidence="2" type="ORF">H9X81_04685</name>
</gene>
<proteinExistence type="predicted"/>
<accession>A0ABS2GKH2</accession>
<reference evidence="2 3" key="1">
    <citation type="journal article" date="2021" name="Sci. Rep.">
        <title>The distribution of antibiotic resistance genes in chicken gut microbiota commensals.</title>
        <authorList>
            <person name="Juricova H."/>
            <person name="Matiasovicova J."/>
            <person name="Kubasova T."/>
            <person name="Cejkova D."/>
            <person name="Rychlik I."/>
        </authorList>
    </citation>
    <scope>NUCLEOTIDE SEQUENCE [LARGE SCALE GENOMIC DNA]</scope>
    <source>
        <strain evidence="2 3">An564</strain>
    </source>
</reference>
<evidence type="ECO:0000313" key="2">
    <source>
        <dbReference type="EMBL" id="MBM6922987.1"/>
    </source>
</evidence>
<dbReference type="Proteomes" id="UP000724149">
    <property type="component" value="Unassembled WGS sequence"/>
</dbReference>
<protein>
    <submittedName>
        <fullName evidence="2">Zinc ribbon domain-containing protein</fullName>
    </submittedName>
</protein>
<keyword evidence="1" id="KW-0472">Membrane</keyword>